<dbReference type="Proteomes" id="UP000801492">
    <property type="component" value="Unassembled WGS sequence"/>
</dbReference>
<dbReference type="OrthoDB" id="10006939at2759"/>
<evidence type="ECO:0000313" key="3">
    <source>
        <dbReference type="EMBL" id="KAF2894767.1"/>
    </source>
</evidence>
<evidence type="ECO:0000313" key="4">
    <source>
        <dbReference type="Proteomes" id="UP000801492"/>
    </source>
</evidence>
<dbReference type="InterPro" id="IPR009057">
    <property type="entry name" value="Homeodomain-like_sf"/>
</dbReference>
<dbReference type="SUPFAM" id="SSF46689">
    <property type="entry name" value="Homeodomain-like"/>
    <property type="match status" value="1"/>
</dbReference>
<reference evidence="3" key="1">
    <citation type="submission" date="2019-08" db="EMBL/GenBank/DDBJ databases">
        <title>The genome of the North American firefly Photinus pyralis.</title>
        <authorList>
            <consortium name="Photinus pyralis genome working group"/>
            <person name="Fallon T.R."/>
            <person name="Sander Lower S.E."/>
            <person name="Weng J.-K."/>
        </authorList>
    </citation>
    <scope>NUCLEOTIDE SEQUENCE</scope>
    <source>
        <strain evidence="3">TRF0915ILg1</strain>
        <tissue evidence="3">Whole body</tissue>
    </source>
</reference>
<organism evidence="3 4">
    <name type="scientific">Ignelater luminosus</name>
    <name type="common">Cucubano</name>
    <name type="synonym">Pyrophorus luminosus</name>
    <dbReference type="NCBI Taxonomy" id="2038154"/>
    <lineage>
        <taxon>Eukaryota</taxon>
        <taxon>Metazoa</taxon>
        <taxon>Ecdysozoa</taxon>
        <taxon>Arthropoda</taxon>
        <taxon>Hexapoda</taxon>
        <taxon>Insecta</taxon>
        <taxon>Pterygota</taxon>
        <taxon>Neoptera</taxon>
        <taxon>Endopterygota</taxon>
        <taxon>Coleoptera</taxon>
        <taxon>Polyphaga</taxon>
        <taxon>Elateriformia</taxon>
        <taxon>Elateroidea</taxon>
        <taxon>Elateridae</taxon>
        <taxon>Agrypninae</taxon>
        <taxon>Pyrophorini</taxon>
        <taxon>Ignelater</taxon>
    </lineage>
</organism>
<feature type="region of interest" description="Disordered" evidence="2">
    <location>
        <begin position="44"/>
        <end position="64"/>
    </location>
</feature>
<sequence>MRAIEIKRCTVINEHLQGRTPEKNSKQLRTSGIERDFIHGTVNRYKETGNIKDRPRTGHPRSKRTPAISFELEILVALRKNWLY</sequence>
<protein>
    <submittedName>
        <fullName evidence="3">Uncharacterized protein</fullName>
    </submittedName>
</protein>
<accession>A0A8K0D0J3</accession>
<gene>
    <name evidence="3" type="ORF">ILUMI_11407</name>
</gene>
<dbReference type="GO" id="GO:0005634">
    <property type="term" value="C:nucleus"/>
    <property type="evidence" value="ECO:0007669"/>
    <property type="project" value="UniProtKB-SubCell"/>
</dbReference>
<proteinExistence type="predicted"/>
<keyword evidence="4" id="KW-1185">Reference proteome</keyword>
<dbReference type="EMBL" id="VTPC01006666">
    <property type="protein sequence ID" value="KAF2894767.1"/>
    <property type="molecule type" value="Genomic_DNA"/>
</dbReference>
<evidence type="ECO:0000256" key="1">
    <source>
        <dbReference type="ARBA" id="ARBA00004123"/>
    </source>
</evidence>
<feature type="compositionally biased region" description="Basic and acidic residues" evidence="2">
    <location>
        <begin position="44"/>
        <end position="56"/>
    </location>
</feature>
<comment type="subcellular location">
    <subcellularLocation>
        <location evidence="1">Nucleus</location>
    </subcellularLocation>
</comment>
<dbReference type="AlphaFoldDB" id="A0A8K0D0J3"/>
<evidence type="ECO:0000256" key="2">
    <source>
        <dbReference type="SAM" id="MobiDB-lite"/>
    </source>
</evidence>
<name>A0A8K0D0J3_IGNLU</name>
<comment type="caution">
    <text evidence="3">The sequence shown here is derived from an EMBL/GenBank/DDBJ whole genome shotgun (WGS) entry which is preliminary data.</text>
</comment>